<dbReference type="EMBL" id="JABXRI010000001">
    <property type="protein sequence ID" value="MBA8064590.1"/>
    <property type="molecule type" value="Genomic_DNA"/>
</dbReference>
<proteinExistence type="predicted"/>
<comment type="caution">
    <text evidence="1">The sequence shown here is derived from an EMBL/GenBank/DDBJ whole genome shotgun (WGS) entry which is preliminary data.</text>
</comment>
<protein>
    <submittedName>
        <fullName evidence="1">Uncharacterized protein</fullName>
    </submittedName>
</protein>
<evidence type="ECO:0000313" key="2">
    <source>
        <dbReference type="Proteomes" id="UP000591803"/>
    </source>
</evidence>
<dbReference type="RefSeq" id="WP_097761750.1">
    <property type="nucleotide sequence ID" value="NZ_PHGV01000003.1"/>
</dbReference>
<gene>
    <name evidence="1" type="ORF">HV077_19795</name>
</gene>
<sequence>MINGIAHLFTQIKSNIAQLRGIQISGYVDSSEVSCVTNRAVLICALDIILYEHRKKYGNQLNGLNGKQALHHKLLLKYKWPLSLIRDLTLTDALLALHDEIQFSALPEPVSEYLSRITHSNYPVNFPDYLDAEWDPELSEKFLIEIQG</sequence>
<reference evidence="1 2" key="1">
    <citation type="submission" date="2020-06" db="EMBL/GenBank/DDBJ databases">
        <title>REHAB project genomes.</title>
        <authorList>
            <person name="Shaw L.P."/>
        </authorList>
    </citation>
    <scope>NUCLEOTIDE SEQUENCE [LARGE SCALE GENOMIC DNA]</scope>
    <source>
        <strain evidence="1 2">RHBSTW-00116</strain>
    </source>
</reference>
<accession>A0A7W3D7S6</accession>
<organism evidence="1 2">
    <name type="scientific">Citrobacter freundii</name>
    <dbReference type="NCBI Taxonomy" id="546"/>
    <lineage>
        <taxon>Bacteria</taxon>
        <taxon>Pseudomonadati</taxon>
        <taxon>Pseudomonadota</taxon>
        <taxon>Gammaproteobacteria</taxon>
        <taxon>Enterobacterales</taxon>
        <taxon>Enterobacteriaceae</taxon>
        <taxon>Citrobacter</taxon>
        <taxon>Citrobacter freundii complex</taxon>
    </lineage>
</organism>
<dbReference type="Proteomes" id="UP000591803">
    <property type="component" value="Unassembled WGS sequence"/>
</dbReference>
<dbReference type="NCBIfam" id="NF033230">
    <property type="entry name" value="phage_region_01"/>
    <property type="match status" value="1"/>
</dbReference>
<name>A0A7W3D7S6_CITFR</name>
<evidence type="ECO:0000313" key="1">
    <source>
        <dbReference type="EMBL" id="MBA8064590.1"/>
    </source>
</evidence>
<dbReference type="InterPro" id="IPR059241">
    <property type="entry name" value="SfIV_phage_associated"/>
</dbReference>
<dbReference type="AlphaFoldDB" id="A0A7W3D7S6"/>